<dbReference type="RefSeq" id="YP_010510320.1">
    <property type="nucleotide sequence ID" value="NC_067218.1"/>
</dbReference>
<evidence type="ECO:0000313" key="2">
    <source>
        <dbReference type="Proteomes" id="UP000828083"/>
    </source>
</evidence>
<sequence length="131" mass="14507">MRIVIFGIKNDSLTSEEIKRSLSKAFPHECGNIVAIEESYIAGKEDCENHDSAFIEACKQLCVVCGDPTEEEAFRGAFWKAFFVDKAIEPIILKTVATGPRSTREYNALKGMNATFLPKLAISALTTLNEM</sequence>
<dbReference type="GeneID" id="75687835"/>
<protein>
    <submittedName>
        <fullName evidence="1">Uncharacterized protein</fullName>
    </submittedName>
</protein>
<dbReference type="EMBL" id="MZ130500">
    <property type="protein sequence ID" value="QWM91380.1"/>
    <property type="molecule type" value="Genomic_DNA"/>
</dbReference>
<keyword evidence="2" id="KW-1185">Reference proteome</keyword>
<proteinExistence type="predicted"/>
<evidence type="ECO:0000313" key="1">
    <source>
        <dbReference type="EMBL" id="QWM91380.1"/>
    </source>
</evidence>
<gene>
    <name evidence="1" type="primary">gp_78051</name>
</gene>
<dbReference type="KEGG" id="vg:75687835"/>
<dbReference type="Proteomes" id="UP000828083">
    <property type="component" value="Segment"/>
</dbReference>
<organism evidence="1 2">
    <name type="scientific">uncultured phage cr23_1</name>
    <dbReference type="NCBI Taxonomy" id="2986419"/>
    <lineage>
        <taxon>Viruses</taxon>
        <taxon>Duplodnaviria</taxon>
        <taxon>Heunggongvirae</taxon>
        <taxon>Uroviricota</taxon>
        <taxon>Caudoviricetes</taxon>
        <taxon>Crassvirales</taxon>
        <taxon>Suoliviridae</taxon>
        <taxon>Uncouvirinae</taxon>
        <taxon>Aurodevirus</taxon>
        <taxon>Aurodevirus hiberniae</taxon>
    </lineage>
</organism>
<name>A0AAE7RYW0_9CAUD</name>
<accession>A0AAE7RYW0</accession>
<reference evidence="1 2" key="1">
    <citation type="submission" date="2021-04" db="EMBL/GenBank/DDBJ databases">
        <authorList>
            <person name="Shkoporov A.N."/>
            <person name="Stockdale S.R."/>
            <person name="Guerin E."/>
            <person name="Ross R.P."/>
            <person name="Hill C."/>
        </authorList>
    </citation>
    <scope>NUCLEOTIDE SEQUENCE [LARGE SCALE GENOMIC DNA]</scope>
    <source>
        <strain evidence="2">cr23_1</strain>
    </source>
</reference>